<dbReference type="Proteomes" id="UP000228755">
    <property type="component" value="Unassembled WGS sequence"/>
</dbReference>
<gene>
    <name evidence="2" type="ORF">CUU80_06690</name>
</gene>
<evidence type="ECO:0000256" key="1">
    <source>
        <dbReference type="SAM" id="MobiDB-lite"/>
    </source>
</evidence>
<accession>A0A2M9HQB0</accession>
<proteinExistence type="predicted"/>
<sequence length="150" mass="15983">MTAATIEPPDHAERPDPTAIDPAAATSFPLWASDADVWTCNGNDDWARAVSVTGGVSVLDPPGGPALGVMLTENVYRFTDGRDPEAYAYLEIVNDPGHEGIPVSAGYRTAAAIVLMSYAYEHGQPEPSTDQVTELETKIMQLLGDAHDAR</sequence>
<feature type="region of interest" description="Disordered" evidence="1">
    <location>
        <begin position="1"/>
        <end position="20"/>
    </location>
</feature>
<name>A0A2M9HQB0_9BIFI</name>
<organism evidence="2 3">
    <name type="scientific">Bifidobacterium scaligerum</name>
    <dbReference type="NCBI Taxonomy" id="2052656"/>
    <lineage>
        <taxon>Bacteria</taxon>
        <taxon>Bacillati</taxon>
        <taxon>Actinomycetota</taxon>
        <taxon>Actinomycetes</taxon>
        <taxon>Bifidobacteriales</taxon>
        <taxon>Bifidobacteriaceae</taxon>
        <taxon>Bifidobacterium</taxon>
    </lineage>
</organism>
<protein>
    <submittedName>
        <fullName evidence="2">Uncharacterized protein</fullName>
    </submittedName>
</protein>
<evidence type="ECO:0000313" key="3">
    <source>
        <dbReference type="Proteomes" id="UP000228755"/>
    </source>
</evidence>
<dbReference type="AlphaFoldDB" id="A0A2M9HQB0"/>
<dbReference type="EMBL" id="PGLQ01000003">
    <property type="protein sequence ID" value="PJM79020.1"/>
    <property type="molecule type" value="Genomic_DNA"/>
</dbReference>
<comment type="caution">
    <text evidence="2">The sequence shown here is derived from an EMBL/GenBank/DDBJ whole genome shotgun (WGS) entry which is preliminary data.</text>
</comment>
<dbReference type="RefSeq" id="WP_100496537.1">
    <property type="nucleotide sequence ID" value="NZ_PGLQ01000003.1"/>
</dbReference>
<evidence type="ECO:0000313" key="2">
    <source>
        <dbReference type="EMBL" id="PJM79020.1"/>
    </source>
</evidence>
<reference evidence="2 3" key="1">
    <citation type="submission" date="2017-11" db="EMBL/GenBank/DDBJ databases">
        <title>Draft genome sequences of strains TRE 1, TRE D, TRE H and TRI 7, isolated from tamarins, belonging to four potential novel Bifidobacterium species.</title>
        <authorList>
            <person name="Mattarelli P."/>
            <person name="Modesto M."/>
            <person name="Bonetti A."/>
            <person name="Puglisi E."/>
            <person name="Morelli L."/>
        </authorList>
    </citation>
    <scope>NUCLEOTIDE SEQUENCE [LARGE SCALE GENOMIC DNA]</scope>
    <source>
        <strain evidence="3">TRED</strain>
    </source>
</reference>
<keyword evidence="3" id="KW-1185">Reference proteome</keyword>